<feature type="active site" evidence="6">
    <location>
        <position position="369"/>
    </location>
</feature>
<dbReference type="PANTHER" id="PTHR10127">
    <property type="entry name" value="DISCOIDIN, CUB, EGF, LAMININ , AND ZINC METALLOPROTEASE DOMAIN CONTAINING"/>
    <property type="match status" value="1"/>
</dbReference>
<feature type="binding site" evidence="6">
    <location>
        <position position="155"/>
    </location>
    <ligand>
        <name>Zn(2+)</name>
        <dbReference type="ChEBI" id="CHEBI:29105"/>
        <note>catalytic</note>
    </ligand>
</feature>
<gene>
    <name evidence="9" type="ORF">PPYR_05176</name>
</gene>
<feature type="domain" description="Peptidase M12A" evidence="8">
    <location>
        <begin position="52"/>
        <end position="245"/>
    </location>
</feature>
<name>A0A5N4B0Q6_PHOPY</name>
<dbReference type="InParanoid" id="A0A5N4B0Q6"/>
<keyword evidence="4 6" id="KW-0862">Zinc</keyword>
<protein>
    <recommendedName>
        <fullName evidence="7">Metalloendopeptidase</fullName>
        <ecNumber evidence="7">3.4.24.-</ecNumber>
    </recommendedName>
</protein>
<feature type="domain" description="Peptidase M12A" evidence="8">
    <location>
        <begin position="275"/>
        <end position="471"/>
    </location>
</feature>
<feature type="binding site" evidence="6">
    <location>
        <position position="372"/>
    </location>
    <ligand>
        <name>Zn(2+)</name>
        <dbReference type="ChEBI" id="CHEBI:29105"/>
        <note>catalytic</note>
    </ligand>
</feature>
<feature type="binding site" evidence="6">
    <location>
        <position position="368"/>
    </location>
    <ligand>
        <name>Zn(2+)</name>
        <dbReference type="ChEBI" id="CHEBI:29105"/>
        <note>catalytic</note>
    </ligand>
</feature>
<evidence type="ECO:0000256" key="6">
    <source>
        <dbReference type="PROSITE-ProRule" id="PRU01211"/>
    </source>
</evidence>
<dbReference type="Proteomes" id="UP000327044">
    <property type="component" value="Unassembled WGS sequence"/>
</dbReference>
<accession>A0A5N4B0Q6</accession>
<evidence type="ECO:0000313" key="10">
    <source>
        <dbReference type="Proteomes" id="UP000327044"/>
    </source>
</evidence>
<feature type="binding site" evidence="6">
    <location>
        <position position="145"/>
    </location>
    <ligand>
        <name>Zn(2+)</name>
        <dbReference type="ChEBI" id="CHEBI:29105"/>
        <note>catalytic</note>
    </ligand>
</feature>
<comment type="cofactor">
    <cofactor evidence="6 7">
        <name>Zn(2+)</name>
        <dbReference type="ChEBI" id="CHEBI:29105"/>
    </cofactor>
    <text evidence="6 7">Binds 1 zinc ion per subunit.</text>
</comment>
<evidence type="ECO:0000256" key="1">
    <source>
        <dbReference type="ARBA" id="ARBA00022670"/>
    </source>
</evidence>
<dbReference type="EC" id="3.4.24.-" evidence="7"/>
<keyword evidence="10" id="KW-1185">Reference proteome</keyword>
<feature type="binding site" evidence="6">
    <location>
        <position position="149"/>
    </location>
    <ligand>
        <name>Zn(2+)</name>
        <dbReference type="ChEBI" id="CHEBI:29105"/>
        <note>catalytic</note>
    </ligand>
</feature>
<feature type="binding site" evidence="6">
    <location>
        <position position="378"/>
    </location>
    <ligand>
        <name>Zn(2+)</name>
        <dbReference type="ChEBI" id="CHEBI:29105"/>
        <note>catalytic</note>
    </ligand>
</feature>
<dbReference type="InterPro" id="IPR034035">
    <property type="entry name" value="Astacin-like_dom"/>
</dbReference>
<organism evidence="9 10">
    <name type="scientific">Photinus pyralis</name>
    <name type="common">Common eastern firefly</name>
    <name type="synonym">Lampyris pyralis</name>
    <dbReference type="NCBI Taxonomy" id="7054"/>
    <lineage>
        <taxon>Eukaryota</taxon>
        <taxon>Metazoa</taxon>
        <taxon>Ecdysozoa</taxon>
        <taxon>Arthropoda</taxon>
        <taxon>Hexapoda</taxon>
        <taxon>Insecta</taxon>
        <taxon>Pterygota</taxon>
        <taxon>Neoptera</taxon>
        <taxon>Endopterygota</taxon>
        <taxon>Coleoptera</taxon>
        <taxon>Polyphaga</taxon>
        <taxon>Elateriformia</taxon>
        <taxon>Elateroidea</taxon>
        <taxon>Lampyridae</taxon>
        <taxon>Lampyrinae</taxon>
        <taxon>Photinus</taxon>
    </lineage>
</organism>
<dbReference type="EMBL" id="VVIM01000002">
    <property type="protein sequence ID" value="KAB0802990.1"/>
    <property type="molecule type" value="Genomic_DNA"/>
</dbReference>
<dbReference type="GO" id="GO:0008270">
    <property type="term" value="F:zinc ion binding"/>
    <property type="evidence" value="ECO:0007669"/>
    <property type="project" value="UniProtKB-UniRule"/>
</dbReference>
<dbReference type="PANTHER" id="PTHR10127:SF780">
    <property type="entry name" value="METALLOENDOPEPTIDASE"/>
    <property type="match status" value="1"/>
</dbReference>
<dbReference type="AlphaFoldDB" id="A0A5N4B0Q6"/>
<dbReference type="SUPFAM" id="SSF55486">
    <property type="entry name" value="Metalloproteases ('zincins'), catalytic domain"/>
    <property type="match status" value="2"/>
</dbReference>
<keyword evidence="7" id="KW-0732">Signal</keyword>
<evidence type="ECO:0000256" key="3">
    <source>
        <dbReference type="ARBA" id="ARBA00022801"/>
    </source>
</evidence>
<keyword evidence="2 6" id="KW-0479">Metal-binding</keyword>
<proteinExistence type="predicted"/>
<comment type="caution">
    <text evidence="6">Lacks conserved residue(s) required for the propagation of feature annotation.</text>
</comment>
<feature type="signal peptide" evidence="7">
    <location>
        <begin position="1"/>
        <end position="22"/>
    </location>
</feature>
<reference evidence="9 10" key="1">
    <citation type="journal article" date="2018" name="Elife">
        <title>Firefly genomes illuminate parallel origins of bioluminescence in beetles.</title>
        <authorList>
            <person name="Fallon T.R."/>
            <person name="Lower S.E."/>
            <person name="Chang C.H."/>
            <person name="Bessho-Uehara M."/>
            <person name="Martin G.J."/>
            <person name="Bewick A.J."/>
            <person name="Behringer M."/>
            <person name="Debat H.J."/>
            <person name="Wong I."/>
            <person name="Day J.C."/>
            <person name="Suvorov A."/>
            <person name="Silva C.J."/>
            <person name="Stanger-Hall K.F."/>
            <person name="Hall D.W."/>
            <person name="Schmitz R.J."/>
            <person name="Nelson D.R."/>
            <person name="Lewis S.M."/>
            <person name="Shigenobu S."/>
            <person name="Bybee S.M."/>
            <person name="Larracuente A.M."/>
            <person name="Oba Y."/>
            <person name="Weng J.K."/>
        </authorList>
    </citation>
    <scope>NUCLEOTIDE SEQUENCE [LARGE SCALE GENOMIC DNA]</scope>
    <source>
        <strain evidence="9">1611_PpyrPB1</strain>
        <tissue evidence="9">Whole body</tissue>
    </source>
</reference>
<keyword evidence="5 6" id="KW-0482">Metalloprotease</keyword>
<dbReference type="GO" id="GO:0006508">
    <property type="term" value="P:proteolysis"/>
    <property type="evidence" value="ECO:0007669"/>
    <property type="project" value="UniProtKB-KW"/>
</dbReference>
<keyword evidence="1 6" id="KW-0645">Protease</keyword>
<evidence type="ECO:0000256" key="2">
    <source>
        <dbReference type="ARBA" id="ARBA00022723"/>
    </source>
</evidence>
<evidence type="ECO:0000259" key="8">
    <source>
        <dbReference type="PROSITE" id="PS51864"/>
    </source>
</evidence>
<dbReference type="InterPro" id="IPR001506">
    <property type="entry name" value="Peptidase_M12A"/>
</dbReference>
<evidence type="ECO:0000313" key="9">
    <source>
        <dbReference type="EMBL" id="KAB0802990.1"/>
    </source>
</evidence>
<dbReference type="SMART" id="SM00235">
    <property type="entry name" value="ZnMc"/>
    <property type="match status" value="2"/>
</dbReference>
<evidence type="ECO:0000256" key="7">
    <source>
        <dbReference type="RuleBase" id="RU361183"/>
    </source>
</evidence>
<dbReference type="InterPro" id="IPR024079">
    <property type="entry name" value="MetalloPept_cat_dom_sf"/>
</dbReference>
<sequence>MRVTIVCTLCYVLAVLVRDSSSRMLRSTENEAGCPDDDYKLYNDLLFTRRRNGLSNPMFHWSKGIVCFVISGNFTADEVLIIRTTLNTGFRQTCLKPTECVDCCDGDYIEISNNGMGCLTNAGHLGYRQDIFLGAGCVNRRAVLHLFLHSVGFLHEITNPDRDQYVDIIEDNIDPDQLYNFDKYSSQFVTSFGQPFDYCSIMQYSECAFSANGKKTIVPKWKPDCDMGKVESLSDIDIRKIDFCSAGTTEAPVEEVCATPFYRLAKDIRRPRKRNGLVDTEYRWKNATICYIITGTFTEEEQKTIRTSLATGFVGTCLRAIECKDCCGGDYVFIKNDEPGCLSPVGRVDGPQELNLGEGCTEKGTILHETLHAAGFTHEQNNPNRDDYVIVLEENVIPDELVNFEKFSPDYVTSFGAPYDVCSIMHYDECSFSVNGKKTLLPKEPPNCTMGFINELSPIDRLKVNLMYNCTDYLLDCD</sequence>
<keyword evidence="3 6" id="KW-0378">Hydrolase</keyword>
<evidence type="ECO:0000256" key="5">
    <source>
        <dbReference type="ARBA" id="ARBA00023049"/>
    </source>
</evidence>
<dbReference type="Gene3D" id="3.40.390.10">
    <property type="entry name" value="Collagenase (Catalytic Domain)"/>
    <property type="match status" value="2"/>
</dbReference>
<dbReference type="CDD" id="cd04280">
    <property type="entry name" value="ZnMc_astacin_like"/>
    <property type="match status" value="1"/>
</dbReference>
<dbReference type="InterPro" id="IPR006026">
    <property type="entry name" value="Peptidase_Metallo"/>
</dbReference>
<dbReference type="PROSITE" id="PS51864">
    <property type="entry name" value="ASTACIN"/>
    <property type="match status" value="2"/>
</dbReference>
<dbReference type="GO" id="GO:0004222">
    <property type="term" value="F:metalloendopeptidase activity"/>
    <property type="evidence" value="ECO:0007669"/>
    <property type="project" value="UniProtKB-UniRule"/>
</dbReference>
<dbReference type="PRINTS" id="PR00480">
    <property type="entry name" value="ASTACIN"/>
</dbReference>
<dbReference type="Pfam" id="PF01400">
    <property type="entry name" value="Astacin"/>
    <property type="match status" value="2"/>
</dbReference>
<comment type="caution">
    <text evidence="9">The sequence shown here is derived from an EMBL/GenBank/DDBJ whole genome shotgun (WGS) entry which is preliminary data.</text>
</comment>
<feature type="chain" id="PRO_5024517159" description="Metalloendopeptidase" evidence="7">
    <location>
        <begin position="23"/>
        <end position="478"/>
    </location>
</feature>
<evidence type="ECO:0000256" key="4">
    <source>
        <dbReference type="ARBA" id="ARBA00022833"/>
    </source>
</evidence>